<evidence type="ECO:0008006" key="3">
    <source>
        <dbReference type="Google" id="ProtNLM"/>
    </source>
</evidence>
<dbReference type="Proteomes" id="UP000789752">
    <property type="component" value="Unassembled WGS sequence"/>
</dbReference>
<dbReference type="Pfam" id="PF13489">
    <property type="entry name" value="Methyltransf_23"/>
    <property type="match status" value="1"/>
</dbReference>
<keyword evidence="2" id="KW-1185">Reference proteome</keyword>
<dbReference type="SUPFAM" id="SSF53335">
    <property type="entry name" value="S-adenosyl-L-methionine-dependent methyltransferases"/>
    <property type="match status" value="1"/>
</dbReference>
<dbReference type="Gene3D" id="3.40.50.150">
    <property type="entry name" value="Vaccinia Virus protein VP39"/>
    <property type="match status" value="1"/>
</dbReference>
<gene>
    <name evidence="1" type="ORF">R54767_00032</name>
</gene>
<dbReference type="CDD" id="cd02440">
    <property type="entry name" value="AdoMet_MTases"/>
    <property type="match status" value="1"/>
</dbReference>
<comment type="caution">
    <text evidence="1">The sequence shown here is derived from an EMBL/GenBank/DDBJ whole genome shotgun (WGS) entry which is preliminary data.</text>
</comment>
<proteinExistence type="predicted"/>
<evidence type="ECO:0000313" key="1">
    <source>
        <dbReference type="EMBL" id="CAG4885543.1"/>
    </source>
</evidence>
<dbReference type="EMBL" id="CAJQYY010000001">
    <property type="protein sequence ID" value="CAG4885543.1"/>
    <property type="molecule type" value="Genomic_DNA"/>
</dbReference>
<name>A0ABM8TXA0_9BURK</name>
<accession>A0ABM8TXA0</accession>
<dbReference type="RefSeq" id="WP_228973638.1">
    <property type="nucleotide sequence ID" value="NZ_CAJQYY010000001.1"/>
</dbReference>
<protein>
    <recommendedName>
        <fullName evidence="3">Methyltransferase family protein</fullName>
    </recommendedName>
</protein>
<evidence type="ECO:0000313" key="2">
    <source>
        <dbReference type="Proteomes" id="UP000789752"/>
    </source>
</evidence>
<organism evidence="1 2">
    <name type="scientific">Paraburkholderia gardini</name>
    <dbReference type="NCBI Taxonomy" id="2823469"/>
    <lineage>
        <taxon>Bacteria</taxon>
        <taxon>Pseudomonadati</taxon>
        <taxon>Pseudomonadota</taxon>
        <taxon>Betaproteobacteria</taxon>
        <taxon>Burkholderiales</taxon>
        <taxon>Burkholderiaceae</taxon>
        <taxon>Paraburkholderia</taxon>
    </lineage>
</organism>
<reference evidence="1 2" key="1">
    <citation type="submission" date="2021-04" db="EMBL/GenBank/DDBJ databases">
        <authorList>
            <person name="Vanwijnsberghe S."/>
        </authorList>
    </citation>
    <scope>NUCLEOTIDE SEQUENCE [LARGE SCALE GENOMIC DNA]</scope>
    <source>
        <strain evidence="1 2">LMG 32171</strain>
    </source>
</reference>
<sequence>MKLPSIKSVVRSLGTKRQRIFKAIESDLLGRIDDVGQSVVAIGDQSRTIDTHVRVVEDRSTILESLLRVVEERSRTLESLMRVVEERSNTLESLILDVNELTRIVEARSRTIEYDGQLAVQATNYQISQLQRLYIEAMPSILNLEKRPAFNASEVVELKTDYPIAMDSSDHIMPDSTMEGVARPTFFVQNCISLLGPDIKFLDLGTGAAGIVFEFAMNDIFAVGVDGSDFCRQNRIGYWPLLQNNLFTCDITKPFDFKVRHTAESCKFDVVTMWEVLEHIDESDFPGLFENISGHLKSDGYFIGSVSLVEYVAKDGQPYHVTLKPRDWWKEKFLENGLVILEQHPFNENWFCRGTGPRFQDFHNYATNPEDGFLFVARRATA</sequence>
<dbReference type="InterPro" id="IPR029063">
    <property type="entry name" value="SAM-dependent_MTases_sf"/>
</dbReference>